<dbReference type="EMBL" id="MFIZ01000031">
    <property type="protein sequence ID" value="OGG11377.1"/>
    <property type="molecule type" value="Genomic_DNA"/>
</dbReference>
<evidence type="ECO:0000256" key="1">
    <source>
        <dbReference type="SAM" id="MobiDB-lite"/>
    </source>
</evidence>
<gene>
    <name evidence="2" type="ORF">A2Z00_03440</name>
</gene>
<accession>A0A1F5ZGX7</accession>
<organism evidence="2 3">
    <name type="scientific">Candidatus Gottesmanbacteria bacterium RBG_13_45_10</name>
    <dbReference type="NCBI Taxonomy" id="1798370"/>
    <lineage>
        <taxon>Bacteria</taxon>
        <taxon>Candidatus Gottesmaniibacteriota</taxon>
    </lineage>
</organism>
<protein>
    <submittedName>
        <fullName evidence="2">Uncharacterized protein</fullName>
    </submittedName>
</protein>
<evidence type="ECO:0000313" key="2">
    <source>
        <dbReference type="EMBL" id="OGG11377.1"/>
    </source>
</evidence>
<feature type="region of interest" description="Disordered" evidence="1">
    <location>
        <begin position="1"/>
        <end position="25"/>
    </location>
</feature>
<proteinExistence type="predicted"/>
<reference evidence="2 3" key="1">
    <citation type="journal article" date="2016" name="Nat. Commun.">
        <title>Thousands of microbial genomes shed light on interconnected biogeochemical processes in an aquifer system.</title>
        <authorList>
            <person name="Anantharaman K."/>
            <person name="Brown C.T."/>
            <person name="Hug L.A."/>
            <person name="Sharon I."/>
            <person name="Castelle C.J."/>
            <person name="Probst A.J."/>
            <person name="Thomas B.C."/>
            <person name="Singh A."/>
            <person name="Wilkins M.J."/>
            <person name="Karaoz U."/>
            <person name="Brodie E.L."/>
            <person name="Williams K.H."/>
            <person name="Hubbard S.S."/>
            <person name="Banfield J.F."/>
        </authorList>
    </citation>
    <scope>NUCLEOTIDE SEQUENCE [LARGE SCALE GENOMIC DNA]</scope>
</reference>
<comment type="caution">
    <text evidence="2">The sequence shown here is derived from an EMBL/GenBank/DDBJ whole genome shotgun (WGS) entry which is preliminary data.</text>
</comment>
<name>A0A1F5ZGX7_9BACT</name>
<dbReference type="AlphaFoldDB" id="A0A1F5ZGX7"/>
<evidence type="ECO:0000313" key="3">
    <source>
        <dbReference type="Proteomes" id="UP000177268"/>
    </source>
</evidence>
<dbReference type="Proteomes" id="UP000177268">
    <property type="component" value="Unassembled WGS sequence"/>
</dbReference>
<feature type="compositionally biased region" description="Low complexity" evidence="1">
    <location>
        <begin position="16"/>
        <end position="25"/>
    </location>
</feature>
<sequence length="114" mass="11888">MQQACTGSCAGGGGTQPTATTQPTQAPVAGQCTNLLVYKDSQVVTPSTLQAGDSIVFAVNGTNASRARIRVNGASFVESGTKNTSNQYTFPYTIPSGTTNFTIEAEVYTNGQWQ</sequence>